<dbReference type="EMBL" id="CAEZWT010000012">
    <property type="protein sequence ID" value="CAB4662332.1"/>
    <property type="molecule type" value="Genomic_DNA"/>
</dbReference>
<dbReference type="EMBL" id="CAFBLE010000003">
    <property type="protein sequence ID" value="CAB4861277.1"/>
    <property type="molecule type" value="Genomic_DNA"/>
</dbReference>
<evidence type="ECO:0000313" key="2">
    <source>
        <dbReference type="EMBL" id="CAB4743705.1"/>
    </source>
</evidence>
<reference evidence="5" key="1">
    <citation type="submission" date="2020-05" db="EMBL/GenBank/DDBJ databases">
        <authorList>
            <person name="Chiriac C."/>
            <person name="Salcher M."/>
            <person name="Ghai R."/>
            <person name="Kavagutti S V."/>
        </authorList>
    </citation>
    <scope>NUCLEOTIDE SEQUENCE</scope>
</reference>
<protein>
    <submittedName>
        <fullName evidence="5">Unannotated protein</fullName>
    </submittedName>
</protein>
<dbReference type="EMBL" id="CAEZZC010000003">
    <property type="protein sequence ID" value="CAB4743705.1"/>
    <property type="molecule type" value="Genomic_DNA"/>
</dbReference>
<dbReference type="AlphaFoldDB" id="A0A6J7TEG1"/>
<evidence type="ECO:0000313" key="3">
    <source>
        <dbReference type="EMBL" id="CAB4861277.1"/>
    </source>
</evidence>
<organism evidence="5">
    <name type="scientific">freshwater metagenome</name>
    <dbReference type="NCBI Taxonomy" id="449393"/>
    <lineage>
        <taxon>unclassified sequences</taxon>
        <taxon>metagenomes</taxon>
        <taxon>ecological metagenomes</taxon>
    </lineage>
</organism>
<dbReference type="EMBL" id="CAFBQL010000001">
    <property type="protein sequence ID" value="CAB5052289.1"/>
    <property type="molecule type" value="Genomic_DNA"/>
</dbReference>
<name>A0A6J7TEG1_9ZZZZ</name>
<dbReference type="EMBL" id="CAFBMV010000002">
    <property type="protein sequence ID" value="CAB4916481.1"/>
    <property type="molecule type" value="Genomic_DNA"/>
</dbReference>
<evidence type="ECO:0000313" key="1">
    <source>
        <dbReference type="EMBL" id="CAB4662332.1"/>
    </source>
</evidence>
<gene>
    <name evidence="1" type="ORF">UFOPK2289_00608</name>
    <name evidence="2" type="ORF">UFOPK2822_00359</name>
    <name evidence="3" type="ORF">UFOPK3346_00479</name>
    <name evidence="4" type="ORF">UFOPK3670_00395</name>
    <name evidence="5" type="ORF">UFOPK4308_00155</name>
</gene>
<accession>A0A6J7TEG1</accession>
<evidence type="ECO:0000313" key="5">
    <source>
        <dbReference type="EMBL" id="CAB5052289.1"/>
    </source>
</evidence>
<proteinExistence type="predicted"/>
<dbReference type="InterPro" id="IPR049574">
    <property type="entry name" value="CrtA-like"/>
</dbReference>
<sequence>MVTVIYFWRIPSRRFLFALWRMARDPRIIRAFPGIHFAKVLGCGKGETFTPLDADLHRWGVLFTIDGASLENFDNSKIVRGWRERSTHEFRILLDPISSHGQWSKQEPFNSSVRPSQNGQVVAITRARIAWKQNIKFWKAVPTVTKSLHNSPGLIAAIGIGEAPIGLQGTFSLWESADALRDFAYKGAAHREAIEATARNNWYSEELFARFAVRDVRGSL</sequence>
<evidence type="ECO:0000313" key="4">
    <source>
        <dbReference type="EMBL" id="CAB4916481.1"/>
    </source>
</evidence>
<dbReference type="CDD" id="cd21650">
    <property type="entry name" value="CrtA-like"/>
    <property type="match status" value="1"/>
</dbReference>